<gene>
    <name evidence="3" type="ORF">QUW25_07125</name>
</gene>
<dbReference type="InterPro" id="IPR043708">
    <property type="entry name" value="DUF5648"/>
</dbReference>
<reference evidence="3" key="1">
    <citation type="submission" date="2023-06" db="EMBL/GenBank/DDBJ databases">
        <title>Identification and characterization of horizontal gene transfer across gut microbiota members of farm animals based on homology search.</title>
        <authorList>
            <person name="Schwarzerova J."/>
            <person name="Nykrynova M."/>
            <person name="Jureckova K."/>
            <person name="Cejkova D."/>
            <person name="Rychlik I."/>
        </authorList>
    </citation>
    <scope>NUCLEOTIDE SEQUENCE</scope>
    <source>
        <strain evidence="3">153_Feed</strain>
    </source>
</reference>
<feature type="chain" id="PRO_5047334984" description="DUF5648 domain-containing protein" evidence="1">
    <location>
        <begin position="25"/>
        <end position="709"/>
    </location>
</feature>
<feature type="signal peptide" evidence="1">
    <location>
        <begin position="1"/>
        <end position="24"/>
    </location>
</feature>
<evidence type="ECO:0000256" key="1">
    <source>
        <dbReference type="SAM" id="SignalP"/>
    </source>
</evidence>
<accession>A0ABT7V4B6</accession>
<evidence type="ECO:0000313" key="3">
    <source>
        <dbReference type="EMBL" id="MDM8271437.1"/>
    </source>
</evidence>
<reference evidence="3" key="2">
    <citation type="submission" date="2023-06" db="EMBL/GenBank/DDBJ databases">
        <authorList>
            <person name="Zeman M."/>
            <person name="Kubasova T."/>
            <person name="Jahodarova E."/>
            <person name="Nykrynova M."/>
            <person name="Rychlik I."/>
        </authorList>
    </citation>
    <scope>NUCLEOTIDE SEQUENCE</scope>
    <source>
        <strain evidence="3">153_Feed</strain>
    </source>
</reference>
<dbReference type="EMBL" id="JAUDEA010000010">
    <property type="protein sequence ID" value="MDM8271437.1"/>
    <property type="molecule type" value="Genomic_DNA"/>
</dbReference>
<name>A0ABT7V4B6_9ACTN</name>
<organism evidence="3 4">
    <name type="scientific">Thermophilibacter provencensis</name>
    <dbReference type="NCBI Taxonomy" id="1852386"/>
    <lineage>
        <taxon>Bacteria</taxon>
        <taxon>Bacillati</taxon>
        <taxon>Actinomycetota</taxon>
        <taxon>Coriobacteriia</taxon>
        <taxon>Coriobacteriales</taxon>
        <taxon>Atopobiaceae</taxon>
        <taxon>Thermophilibacter</taxon>
    </lineage>
</organism>
<dbReference type="RefSeq" id="WP_289511522.1">
    <property type="nucleotide sequence ID" value="NZ_JAUDEA010000010.1"/>
</dbReference>
<comment type="caution">
    <text evidence="3">The sequence shown here is derived from an EMBL/GenBank/DDBJ whole genome shotgun (WGS) entry which is preliminary data.</text>
</comment>
<sequence length="709" mass="74160">MKKRFVAFVASACVLALMPSVASAESVTELRILGTDMLSAQGSLTCGEGAASYDATTNTLTLDNATIDAGSGDGIRFTGPLNIELTGTNKITSSQRGIYGNGVEKGSVAIAGDEGASLVVESGSDALQVDDTTAPAVLSIDDVVLSLTSTEHSGIVLEGLSLEVGGGAQVSLTSAGTSVKTDQSISLFEESSLTADGSGAYGLVAEKDLSVTDATLSASSMSVAVNVDGDIDFSDATVTTESKPNSLRSGGGTISVTGDSVVTARGGVFGERGVSIEPVAGEKVDLWTGASEAEATHYASADGTQRSPFASAVTLNSYHGLSNAAYVRILRHVHSGDPATCTARAVCEYCGEEYGELDLSNHVWGEPTWQWYEGGGVCAAAFSCKNDGTHLKVMYTEVSSAAGKAPTCTEKGTTVYTAELTFEGTSYTTTTELADVDVLPHTPEVKGARDATCTSEGFTGDEVCSVCGALVEEGTATPKLAHTPKTMGAKDATCSSEGYTGDEVCSVCDALVEKGKATPKLAHTPKLVGAEEATTSSVGYTGDVVCSVCDELIQRGEVIPALPVGVEAMYRLYNRWTGEHFYTGSAEERDVLVTVGWTPEGIGWYAPTEGAEVYRLYNPYSETGDHHYTMSAEEYDALGGLGWEKEGVCWRSADELDDNVVAILRQFNPYAQTGTHNYTTSREENDALVDLGWRHEGIAWYGVEAPEGK</sequence>
<proteinExistence type="predicted"/>
<evidence type="ECO:0000313" key="4">
    <source>
        <dbReference type="Proteomes" id="UP001529256"/>
    </source>
</evidence>
<dbReference type="Proteomes" id="UP001529256">
    <property type="component" value="Unassembled WGS sequence"/>
</dbReference>
<protein>
    <recommendedName>
        <fullName evidence="2">DUF5648 domain-containing protein</fullName>
    </recommendedName>
</protein>
<keyword evidence="1" id="KW-0732">Signal</keyword>
<feature type="domain" description="DUF5648" evidence="2">
    <location>
        <begin position="568"/>
        <end position="702"/>
    </location>
</feature>
<keyword evidence="4" id="KW-1185">Reference proteome</keyword>
<dbReference type="Pfam" id="PF18885">
    <property type="entry name" value="DUF5648"/>
    <property type="match status" value="1"/>
</dbReference>
<evidence type="ECO:0000259" key="2">
    <source>
        <dbReference type="Pfam" id="PF18885"/>
    </source>
</evidence>